<dbReference type="InterPro" id="IPR019557">
    <property type="entry name" value="AminoTfrase-like_pln_mobile"/>
</dbReference>
<name>A0AAD8N3U1_9APIA</name>
<dbReference type="Proteomes" id="UP001237642">
    <property type="component" value="Unassembled WGS sequence"/>
</dbReference>
<keyword evidence="3" id="KW-1185">Reference proteome</keyword>
<dbReference type="InterPro" id="IPR044824">
    <property type="entry name" value="MAIN-like"/>
</dbReference>
<accession>A0AAD8N3U1</accession>
<organism evidence="2 3">
    <name type="scientific">Heracleum sosnowskyi</name>
    <dbReference type="NCBI Taxonomy" id="360622"/>
    <lineage>
        <taxon>Eukaryota</taxon>
        <taxon>Viridiplantae</taxon>
        <taxon>Streptophyta</taxon>
        <taxon>Embryophyta</taxon>
        <taxon>Tracheophyta</taxon>
        <taxon>Spermatophyta</taxon>
        <taxon>Magnoliopsida</taxon>
        <taxon>eudicotyledons</taxon>
        <taxon>Gunneridae</taxon>
        <taxon>Pentapetalae</taxon>
        <taxon>asterids</taxon>
        <taxon>campanulids</taxon>
        <taxon>Apiales</taxon>
        <taxon>Apiaceae</taxon>
        <taxon>Apioideae</taxon>
        <taxon>apioid superclade</taxon>
        <taxon>Tordylieae</taxon>
        <taxon>Tordyliinae</taxon>
        <taxon>Heracleum</taxon>
    </lineage>
</organism>
<gene>
    <name evidence="2" type="ORF">POM88_005507</name>
</gene>
<dbReference type="PANTHER" id="PTHR46033">
    <property type="entry name" value="PROTEIN MAIN-LIKE 2"/>
    <property type="match status" value="1"/>
</dbReference>
<sequence>MSAARVAGRLSAISKFWESLDVGFKKQLQDNPNSIIRLLNIKGPDLLSKLVCSVIDRHYDHNMHTFTFSSHVLGVTLEDVLYLTGLPIQGKPVIYDKSLDKDAFERVFGEKFKGKTQLKFDEVKKIALDVHRPFKVRKIAVLLVMCECFISPNNNHHEIISQKVQLVEKVDDIDFYAWGEALLSYLYHGLEI</sequence>
<reference evidence="2" key="2">
    <citation type="submission" date="2023-05" db="EMBL/GenBank/DDBJ databases">
        <authorList>
            <person name="Schelkunov M.I."/>
        </authorList>
    </citation>
    <scope>NUCLEOTIDE SEQUENCE</scope>
    <source>
        <strain evidence="2">Hsosn_3</strain>
        <tissue evidence="2">Leaf</tissue>
    </source>
</reference>
<reference evidence="2" key="1">
    <citation type="submission" date="2023-02" db="EMBL/GenBank/DDBJ databases">
        <title>Genome of toxic invasive species Heracleum sosnowskyi carries increased number of genes despite the absence of recent whole-genome duplications.</title>
        <authorList>
            <person name="Schelkunov M."/>
            <person name="Shtratnikova V."/>
            <person name="Makarenko M."/>
            <person name="Klepikova A."/>
            <person name="Omelchenko D."/>
            <person name="Novikova G."/>
            <person name="Obukhova E."/>
            <person name="Bogdanov V."/>
            <person name="Penin A."/>
            <person name="Logacheva M."/>
        </authorList>
    </citation>
    <scope>NUCLEOTIDE SEQUENCE</scope>
    <source>
        <strain evidence="2">Hsosn_3</strain>
        <tissue evidence="2">Leaf</tissue>
    </source>
</reference>
<evidence type="ECO:0000259" key="1">
    <source>
        <dbReference type="Pfam" id="PF10536"/>
    </source>
</evidence>
<dbReference type="EMBL" id="JAUIZM010000002">
    <property type="protein sequence ID" value="KAK1395644.1"/>
    <property type="molecule type" value="Genomic_DNA"/>
</dbReference>
<dbReference type="PANTHER" id="PTHR46033:SF17">
    <property type="entry name" value="AMINOTRANSFERASE-LIKE PLANT MOBILE DOMAIN-CONTAINING PROTEIN"/>
    <property type="match status" value="1"/>
</dbReference>
<dbReference type="Pfam" id="PF10536">
    <property type="entry name" value="PMD"/>
    <property type="match status" value="1"/>
</dbReference>
<dbReference type="AlphaFoldDB" id="A0AAD8N3U1"/>
<comment type="caution">
    <text evidence="2">The sequence shown here is derived from an EMBL/GenBank/DDBJ whole genome shotgun (WGS) entry which is preliminary data.</text>
</comment>
<protein>
    <submittedName>
        <fullName evidence="2">PMD domain-containing protein</fullName>
    </submittedName>
</protein>
<dbReference type="GO" id="GO:0010073">
    <property type="term" value="P:meristem maintenance"/>
    <property type="evidence" value="ECO:0007669"/>
    <property type="project" value="InterPro"/>
</dbReference>
<evidence type="ECO:0000313" key="3">
    <source>
        <dbReference type="Proteomes" id="UP001237642"/>
    </source>
</evidence>
<evidence type="ECO:0000313" key="2">
    <source>
        <dbReference type="EMBL" id="KAK1395644.1"/>
    </source>
</evidence>
<feature type="domain" description="Aminotransferase-like plant mobile" evidence="1">
    <location>
        <begin position="50"/>
        <end position="190"/>
    </location>
</feature>
<proteinExistence type="predicted"/>